<gene>
    <name evidence="4" type="ORF">D5F53_21620</name>
</gene>
<evidence type="ECO:0000313" key="4">
    <source>
        <dbReference type="EMBL" id="AYB45736.1"/>
    </source>
</evidence>
<dbReference type="KEGG" id="plw:D5F53_21620"/>
<organism evidence="4 5">
    <name type="scientific">Paenibacillus lautus</name>
    <name type="common">Bacillus lautus</name>
    <dbReference type="NCBI Taxonomy" id="1401"/>
    <lineage>
        <taxon>Bacteria</taxon>
        <taxon>Bacillati</taxon>
        <taxon>Bacillota</taxon>
        <taxon>Bacilli</taxon>
        <taxon>Bacillales</taxon>
        <taxon>Paenibacillaceae</taxon>
        <taxon>Paenibacillus</taxon>
    </lineage>
</organism>
<feature type="transmembrane region" description="Helical" evidence="3">
    <location>
        <begin position="261"/>
        <end position="282"/>
    </location>
</feature>
<feature type="transmembrane region" description="Helical" evidence="3">
    <location>
        <begin position="396"/>
        <end position="414"/>
    </location>
</feature>
<evidence type="ECO:0000256" key="2">
    <source>
        <dbReference type="ARBA" id="ARBA00023136"/>
    </source>
</evidence>
<keyword evidence="2 3" id="KW-0472">Membrane</keyword>
<accession>A0A385TPX1</accession>
<reference evidence="4 5" key="1">
    <citation type="submission" date="2018-09" db="EMBL/GenBank/DDBJ databases">
        <title>Genome Sequence of Paenibacillus lautus Strain E7593-69, Azo Dye-Degrading Bacteria, Isolated from Commercial Tattoo Inks.</title>
        <authorList>
            <person name="Nho S.W."/>
            <person name="Kim S.-J."/>
            <person name="Kweon O."/>
            <person name="Cerniglia C.E."/>
        </authorList>
    </citation>
    <scope>NUCLEOTIDE SEQUENCE [LARGE SCALE GENOMIC DNA]</scope>
    <source>
        <strain evidence="4 5">E7593-69</strain>
    </source>
</reference>
<dbReference type="PANTHER" id="PTHR22550:SF5">
    <property type="entry name" value="LEUCINE ZIPPER PROTEIN 4"/>
    <property type="match status" value="1"/>
</dbReference>
<proteinExistence type="inferred from homology"/>
<dbReference type="RefSeq" id="WP_119849428.1">
    <property type="nucleotide sequence ID" value="NZ_CP032412.1"/>
</dbReference>
<dbReference type="Pfam" id="PF03323">
    <property type="entry name" value="GerA"/>
    <property type="match status" value="1"/>
</dbReference>
<evidence type="ECO:0000256" key="3">
    <source>
        <dbReference type="SAM" id="Phobius"/>
    </source>
</evidence>
<feature type="transmembrane region" description="Helical" evidence="3">
    <location>
        <begin position="303"/>
        <end position="322"/>
    </location>
</feature>
<dbReference type="GO" id="GO:0016020">
    <property type="term" value="C:membrane"/>
    <property type="evidence" value="ECO:0007669"/>
    <property type="project" value="InterPro"/>
</dbReference>
<feature type="transmembrane region" description="Helical" evidence="3">
    <location>
        <begin position="426"/>
        <end position="451"/>
    </location>
</feature>
<name>A0A385TPX1_PAELA</name>
<comment type="similarity">
    <text evidence="1">Belongs to the GerABKA family.</text>
</comment>
<keyword evidence="5" id="KW-1185">Reference proteome</keyword>
<evidence type="ECO:0000313" key="5">
    <source>
        <dbReference type="Proteomes" id="UP000266552"/>
    </source>
</evidence>
<keyword evidence="3" id="KW-0812">Transmembrane</keyword>
<protein>
    <submittedName>
        <fullName evidence="4">Spore germination protein</fullName>
    </submittedName>
</protein>
<dbReference type="EMBL" id="CP032412">
    <property type="protein sequence ID" value="AYB45736.1"/>
    <property type="molecule type" value="Genomic_DNA"/>
</dbReference>
<keyword evidence="3" id="KW-1133">Transmembrane helix</keyword>
<dbReference type="Proteomes" id="UP000266552">
    <property type="component" value="Chromosome"/>
</dbReference>
<dbReference type="PANTHER" id="PTHR22550">
    <property type="entry name" value="SPORE GERMINATION PROTEIN"/>
    <property type="match status" value="1"/>
</dbReference>
<dbReference type="InterPro" id="IPR050768">
    <property type="entry name" value="UPF0353/GerABKA_families"/>
</dbReference>
<dbReference type="InterPro" id="IPR004995">
    <property type="entry name" value="Spore_Ger"/>
</dbReference>
<dbReference type="AlphaFoldDB" id="A0A385TPX1"/>
<sequence length="502" mass="56185">MKTKQPGQTPEFLSTNLKENLETLSLLLNDPSDLTTKVLQVGGSSYTSAIVSLEGLSDQLMIKEQIIQPIQQNPEQFAASNEDVRQVLHEIENRMISLQITNRTRRWDEVIPVILSGDTILMMEGTDEVLLIKSRNWPGRSIEEPQTEALVRGPRVGFTESIYTNISLLRRHIREPNLTIDPHTIGRRSNQSLAVIYIKGLTNPELIEEVNRRLKSLDLDYAPESGTVEQWIEDSFLSPFPQILNTERPDKVTSALLQGKVAILLDGTPFVLLLPFTFVSLLHSPEDYYERWSIGSLIRLLRLAAIGITLFLPALYIAILSFHPGMIPFKLVFSIAASREGVPFPAVIEALLMEVTLELLREAGIRLPKPIGQTIGIVGGLVIGEAAVQAGIVSPIMVIIVALTAISSFAIPSYSAGISFRMLRFAIMIAASFLGLYGIVLTFIMICIHLMRLHTFGIPYLSPVAPSIQHDWKDMFIRVPVTWLTRRPLFMKPQDIHRAKKR</sequence>
<evidence type="ECO:0000256" key="1">
    <source>
        <dbReference type="ARBA" id="ARBA00005278"/>
    </source>
</evidence>
<dbReference type="PIRSF" id="PIRSF005690">
    <property type="entry name" value="GerBA"/>
    <property type="match status" value="1"/>
</dbReference>
<dbReference type="GO" id="GO:0009847">
    <property type="term" value="P:spore germination"/>
    <property type="evidence" value="ECO:0007669"/>
    <property type="project" value="InterPro"/>
</dbReference>